<name>A0A5B0MZG9_PUCGR</name>
<accession>A0A5B0MZG9</accession>
<gene>
    <name evidence="13" type="primary">PGS1_3</name>
    <name evidence="14" type="synonym">PGS1_2</name>
    <name evidence="13" type="ORF">PGT21_032163</name>
    <name evidence="14" type="ORF">PGTUg99_004775</name>
</gene>
<feature type="compositionally biased region" description="Polar residues" evidence="11">
    <location>
        <begin position="67"/>
        <end position="80"/>
    </location>
</feature>
<keyword evidence="5" id="KW-0677">Repeat</keyword>
<dbReference type="OrthoDB" id="10250191at2759"/>
<evidence type="ECO:0000259" key="12">
    <source>
        <dbReference type="SMART" id="SM00155"/>
    </source>
</evidence>
<keyword evidence="10" id="KW-0496">Mitochondrion</keyword>
<dbReference type="GO" id="GO:0008444">
    <property type="term" value="F:CDP-diacylglycerol-glycerol-3-phosphate 3-phosphatidyltransferase activity"/>
    <property type="evidence" value="ECO:0007669"/>
    <property type="project" value="UniProtKB-EC"/>
</dbReference>
<evidence type="ECO:0000256" key="2">
    <source>
        <dbReference type="ARBA" id="ARBA00010682"/>
    </source>
</evidence>
<feature type="domain" description="PLD phosphodiesterase" evidence="12">
    <location>
        <begin position="503"/>
        <end position="547"/>
    </location>
</feature>
<keyword evidence="10" id="KW-0067">ATP-binding</keyword>
<evidence type="ECO:0000256" key="9">
    <source>
        <dbReference type="ARBA" id="ARBA00048586"/>
    </source>
</evidence>
<comment type="pathway">
    <text evidence="1 10">Phospholipid metabolism; phosphatidylglycerol biosynthesis; phosphatidylglycerol from CDP-diacylglycerol: step 1/2.</text>
</comment>
<evidence type="ECO:0000313" key="14">
    <source>
        <dbReference type="EMBL" id="KAA1130202.1"/>
    </source>
</evidence>
<dbReference type="AlphaFoldDB" id="A0A5B0MZG9"/>
<evidence type="ECO:0000256" key="1">
    <source>
        <dbReference type="ARBA" id="ARBA00005042"/>
    </source>
</evidence>
<evidence type="ECO:0000256" key="3">
    <source>
        <dbReference type="ARBA" id="ARBA00022516"/>
    </source>
</evidence>
<keyword evidence="10" id="KW-0547">Nucleotide-binding</keyword>
<dbReference type="GO" id="GO:0032049">
    <property type="term" value="P:cardiolipin biosynthetic process"/>
    <property type="evidence" value="ECO:0007669"/>
    <property type="project" value="InterPro"/>
</dbReference>
<comment type="similarity">
    <text evidence="2 10">Belongs to the CDP-alcohol phosphatidyltransferase class-II family.</text>
</comment>
<dbReference type="SMART" id="SM00155">
    <property type="entry name" value="PLDc"/>
    <property type="match status" value="2"/>
</dbReference>
<proteinExistence type="inferred from homology"/>
<evidence type="ECO:0000256" key="8">
    <source>
        <dbReference type="ARBA" id="ARBA00023264"/>
    </source>
</evidence>
<keyword evidence="7 10" id="KW-0594">Phospholipid biosynthesis</keyword>
<organism evidence="13 15">
    <name type="scientific">Puccinia graminis f. sp. tritici</name>
    <dbReference type="NCBI Taxonomy" id="56615"/>
    <lineage>
        <taxon>Eukaryota</taxon>
        <taxon>Fungi</taxon>
        <taxon>Dikarya</taxon>
        <taxon>Basidiomycota</taxon>
        <taxon>Pucciniomycotina</taxon>
        <taxon>Pucciniomycetes</taxon>
        <taxon>Pucciniales</taxon>
        <taxon>Pucciniaceae</taxon>
        <taxon>Puccinia</taxon>
    </lineage>
</organism>
<keyword evidence="4 10" id="KW-0808">Transferase</keyword>
<keyword evidence="8 10" id="KW-1208">Phospholipid metabolism</keyword>
<dbReference type="InterPro" id="IPR016270">
    <property type="entry name" value="PGS1"/>
</dbReference>
<dbReference type="Proteomes" id="UP000325313">
    <property type="component" value="Unassembled WGS sequence"/>
</dbReference>
<dbReference type="SUPFAM" id="SSF56024">
    <property type="entry name" value="Phospholipase D/nuclease"/>
    <property type="match status" value="1"/>
</dbReference>
<sequence length="623" mass="72198">MIILEVDLFALAREGDTCWEMAELGGEQPRGSHRSPRSSSQPKQSEEMRLHQLKASNPTRAIRPSLIATTRRSNLKRNCNTPPPPPPSTETTHEERDHRALDRLVKDLSTHLPHFRSPQNAIKVLKEPSQFYLELLNLIGRAKKRIFIASLYVGKEERNLIEALREALETNKEIKLTILVDYLRSTREHGRTRECSASLLRTLKIRFPDQVEIRLFHTSELFGILKRFVPRRFDEGFGLQHMKIYGADEDVIMSGANLSSDYFTNRQDRYIKLTGQEHLSEYLYELIELTSRISYRMEEEVRSSEEDCVEGLKIAWPSTNVCQPPIGSRRASQQFKTTAHELYTGFTDRWRHKLGRLDQTDKQSDQLVPQASIFPTLQISPFKINHETALVIPKLINLVHQLSSPPPLHLQALHPLTPVHEKTVLNWTSGYFSLLREYKTHMLSSNAHVEIITASPQANGFYRSNGVSKYIPPAYSYLENLFRNEIRKSKKEDQIIIRRWNRIGWTYHAKGLWINRIVRRGRSSEEEGEEERCIVTSIGSSNYGRRSAERDLECNLFIVLDNHLRPPEQPKDDDNRQLEGRSLSNQLVDELGHLKRHVPPDDQKEAHVGIFVKFFTRLIRNML</sequence>
<dbReference type="InterPro" id="IPR001736">
    <property type="entry name" value="PLipase_D/transphosphatidylase"/>
</dbReference>
<dbReference type="EMBL" id="VDEP01000111">
    <property type="protein sequence ID" value="KAA1130202.1"/>
    <property type="molecule type" value="Genomic_DNA"/>
</dbReference>
<dbReference type="Gene3D" id="3.30.870.10">
    <property type="entry name" value="Endonuclease Chain A"/>
    <property type="match status" value="2"/>
</dbReference>
<evidence type="ECO:0000256" key="10">
    <source>
        <dbReference type="RuleBase" id="RU365024"/>
    </source>
</evidence>
<dbReference type="UniPathway" id="UPA00084">
    <property type="reaction ID" value="UER00503"/>
</dbReference>
<dbReference type="CDD" id="cd09137">
    <property type="entry name" value="PLDc_PGS1_euk_2"/>
    <property type="match status" value="1"/>
</dbReference>
<evidence type="ECO:0000313" key="13">
    <source>
        <dbReference type="EMBL" id="KAA1081250.1"/>
    </source>
</evidence>
<dbReference type="PANTHER" id="PTHR12586:SF1">
    <property type="entry name" value="CDP-DIACYLGLYCEROL--GLYCEROL-3-PHOSPHATE 3-PHOSPHATIDYLTRANSFERASE, MITOCHONDRIAL"/>
    <property type="match status" value="1"/>
</dbReference>
<evidence type="ECO:0000313" key="15">
    <source>
        <dbReference type="Proteomes" id="UP000324748"/>
    </source>
</evidence>
<keyword evidence="6 10" id="KW-0443">Lipid metabolism</keyword>
<evidence type="ECO:0000256" key="7">
    <source>
        <dbReference type="ARBA" id="ARBA00023209"/>
    </source>
</evidence>
<evidence type="ECO:0000256" key="4">
    <source>
        <dbReference type="ARBA" id="ARBA00022679"/>
    </source>
</evidence>
<protein>
    <recommendedName>
        <fullName evidence="10">CDP-diacylglycerol--glycerol-3-phosphate 3-phosphatidyltransferase</fullName>
        <ecNumber evidence="10">2.7.8.5</ecNumber>
    </recommendedName>
</protein>
<keyword evidence="3 10" id="KW-0444">Lipid biosynthesis</keyword>
<comment type="function">
    <text evidence="10">Functions in the biosynthesis of the anionic phospholipids phosphatidylglycerol and cardiolipin.</text>
</comment>
<comment type="catalytic activity">
    <reaction evidence="9 10">
        <text>a CDP-1,2-diacyl-sn-glycerol + sn-glycerol 3-phosphate = a 1,2-diacyl-sn-glycero-3-phospho-(1'-sn-glycero-3'-phosphate) + CMP + H(+)</text>
        <dbReference type="Rhea" id="RHEA:12593"/>
        <dbReference type="ChEBI" id="CHEBI:15378"/>
        <dbReference type="ChEBI" id="CHEBI:57597"/>
        <dbReference type="ChEBI" id="CHEBI:58332"/>
        <dbReference type="ChEBI" id="CHEBI:60110"/>
        <dbReference type="ChEBI" id="CHEBI:60377"/>
        <dbReference type="EC" id="2.7.8.5"/>
    </reaction>
</comment>
<dbReference type="CDD" id="cd09135">
    <property type="entry name" value="PLDc_PGS1_euk_1"/>
    <property type="match status" value="1"/>
</dbReference>
<evidence type="ECO:0000256" key="6">
    <source>
        <dbReference type="ARBA" id="ARBA00023098"/>
    </source>
</evidence>
<dbReference type="EMBL" id="VSWC01000131">
    <property type="protein sequence ID" value="KAA1081250.1"/>
    <property type="molecule type" value="Genomic_DNA"/>
</dbReference>
<comment type="caution">
    <text evidence="13">The sequence shown here is derived from an EMBL/GenBank/DDBJ whole genome shotgun (WGS) entry which is preliminary data.</text>
</comment>
<dbReference type="Proteomes" id="UP000324748">
    <property type="component" value="Unassembled WGS sequence"/>
</dbReference>
<evidence type="ECO:0000313" key="16">
    <source>
        <dbReference type="Proteomes" id="UP000325313"/>
    </source>
</evidence>
<reference evidence="15 16" key="1">
    <citation type="submission" date="2019-05" db="EMBL/GenBank/DDBJ databases">
        <title>Emergence of the Ug99 lineage of the wheat stem rust pathogen through somatic hybridization.</title>
        <authorList>
            <person name="Li F."/>
            <person name="Upadhyaya N.M."/>
            <person name="Sperschneider J."/>
            <person name="Matny O."/>
            <person name="Nguyen-Phuc H."/>
            <person name="Mago R."/>
            <person name="Raley C."/>
            <person name="Miller M.E."/>
            <person name="Silverstein K.A.T."/>
            <person name="Henningsen E."/>
            <person name="Hirsch C.D."/>
            <person name="Visser B."/>
            <person name="Pretorius Z.A."/>
            <person name="Steffenson B.J."/>
            <person name="Schwessinger B."/>
            <person name="Dodds P.N."/>
            <person name="Figueroa M."/>
        </authorList>
    </citation>
    <scope>NUCLEOTIDE SEQUENCE [LARGE SCALE GENOMIC DNA]</scope>
    <source>
        <strain evidence="13">21-0</strain>
        <strain evidence="14 16">Ug99</strain>
    </source>
</reference>
<dbReference type="PANTHER" id="PTHR12586">
    <property type="entry name" value="CDP-DIACYLGLYCEROL--SERINE O-PHOSPHATIDYLTRANSFERASE"/>
    <property type="match status" value="1"/>
</dbReference>
<dbReference type="GO" id="GO:0005739">
    <property type="term" value="C:mitochondrion"/>
    <property type="evidence" value="ECO:0007669"/>
    <property type="project" value="UniProtKB-SubCell"/>
</dbReference>
<dbReference type="EC" id="2.7.8.5" evidence="10"/>
<feature type="region of interest" description="Disordered" evidence="11">
    <location>
        <begin position="25"/>
        <end position="97"/>
    </location>
</feature>
<evidence type="ECO:0000256" key="5">
    <source>
        <dbReference type="ARBA" id="ARBA00022737"/>
    </source>
</evidence>
<evidence type="ECO:0000256" key="11">
    <source>
        <dbReference type="SAM" id="MobiDB-lite"/>
    </source>
</evidence>
<feature type="domain" description="PLD phosphodiesterase" evidence="12">
    <location>
        <begin position="236"/>
        <end position="262"/>
    </location>
</feature>
<comment type="subcellular location">
    <subcellularLocation>
        <location evidence="10">Mitochondrion</location>
    </subcellularLocation>
</comment>
<dbReference type="GO" id="GO:0005524">
    <property type="term" value="F:ATP binding"/>
    <property type="evidence" value="ECO:0007669"/>
    <property type="project" value="UniProtKB-KW"/>
</dbReference>
<keyword evidence="15" id="KW-1185">Reference proteome</keyword>